<dbReference type="SUPFAM" id="SSF53474">
    <property type="entry name" value="alpha/beta-Hydrolases"/>
    <property type="match status" value="1"/>
</dbReference>
<gene>
    <name evidence="2" type="ORF">SAMN06296028_10562</name>
</gene>
<dbReference type="InterPro" id="IPR029058">
    <property type="entry name" value="AB_hydrolase_fold"/>
</dbReference>
<proteinExistence type="predicted"/>
<feature type="chain" id="PRO_5039648614" evidence="1">
    <location>
        <begin position="36"/>
        <end position="489"/>
    </location>
</feature>
<keyword evidence="3" id="KW-1185">Reference proteome</keyword>
<sequence length="489" mass="51597">MRFFRSSVVPAAALAVVTALSPLALSPSLLAPANAAPAVAAPAVPAVRTAPRVPEAPVHAAQAPALPATAHHKPFKAAGKNSSYHIYTNGIDRSKAVGVLFYLGGDYDNPGETWVHSPQGTALTALAAQARKKNMILVVPISPDHKLKPNGITWWEDADGNGDYFRALKDSLVKTYDLDTSRVWLAGYSGGAEFITYELLADRQNWIRGGGATIIGGGGASGMQTAPSAAVRSLPITWHAGTKDVAGSTNPPTWSASAAATQGMKRFRADGFTRTSLKTLQGYDHDDYDIVGLIAQGLATLPPAPTTGQTATLGTPQTSWLRGAIRTDYVTTGGMGTYGQPTSAEKPTGRAGGVYQGFTKNYTYYWSPATGAHPVKWGTGIGNAYKAAGLERGWGYPVMAERKIPGGAYQDFRNGNARYRAMYSPATGTRVIKLSGGIGTAWQKAGHEHAWGYPATDEYAVSGGMAQRFSRGVVATWHRSTGKVTVSRG</sequence>
<evidence type="ECO:0000256" key="1">
    <source>
        <dbReference type="SAM" id="SignalP"/>
    </source>
</evidence>
<organism evidence="2 3">
    <name type="scientific">Kocuria marina subsp. indica</name>
    <dbReference type="NCBI Taxonomy" id="1049583"/>
    <lineage>
        <taxon>Bacteria</taxon>
        <taxon>Bacillati</taxon>
        <taxon>Actinomycetota</taxon>
        <taxon>Actinomycetes</taxon>
        <taxon>Micrococcales</taxon>
        <taxon>Micrococcaceae</taxon>
        <taxon>Kocuria</taxon>
    </lineage>
</organism>
<dbReference type="EMBL" id="FXAC01000005">
    <property type="protein sequence ID" value="SMF01060.1"/>
    <property type="molecule type" value="Genomic_DNA"/>
</dbReference>
<keyword evidence="1" id="KW-0732">Signal</keyword>
<reference evidence="3" key="1">
    <citation type="submission" date="2017-04" db="EMBL/GenBank/DDBJ databases">
        <authorList>
            <person name="Varghese N."/>
            <person name="Submissions S."/>
        </authorList>
    </citation>
    <scope>NUCLEOTIDE SEQUENCE [LARGE SCALE GENOMIC DNA]</scope>
    <source>
        <strain evidence="3">NIO-1021</strain>
    </source>
</reference>
<dbReference type="RefSeq" id="WP_085106525.1">
    <property type="nucleotide sequence ID" value="NZ_FXAC01000005.1"/>
</dbReference>
<dbReference type="AlphaFoldDB" id="A0A1X7CRE6"/>
<evidence type="ECO:0000313" key="2">
    <source>
        <dbReference type="EMBL" id="SMF01060.1"/>
    </source>
</evidence>
<name>A0A1X7CRE6_9MICC</name>
<accession>A0A1X7CRE6</accession>
<protein>
    <submittedName>
        <fullName evidence="2">LGFP repeat-containing protein</fullName>
    </submittedName>
</protein>
<dbReference type="InterPro" id="IPR013207">
    <property type="entry name" value="LGFP"/>
</dbReference>
<feature type="signal peptide" evidence="1">
    <location>
        <begin position="1"/>
        <end position="35"/>
    </location>
</feature>
<dbReference type="Pfam" id="PF08310">
    <property type="entry name" value="LGFP"/>
    <property type="match status" value="3"/>
</dbReference>
<dbReference type="Proteomes" id="UP000192929">
    <property type="component" value="Unassembled WGS sequence"/>
</dbReference>
<dbReference type="Gene3D" id="3.40.50.1820">
    <property type="entry name" value="alpha/beta hydrolase"/>
    <property type="match status" value="1"/>
</dbReference>
<evidence type="ECO:0000313" key="3">
    <source>
        <dbReference type="Proteomes" id="UP000192929"/>
    </source>
</evidence>